<sequence>MSRLSETDRERIAARFDRHLEVGLHHGAQLAVFVDGELAIDLAGGVTGPSDGDGDADGDPEPTTSSQRHVLFSCTKPYTAVTLHTLVDEGKLAYDDRVVDHWPAFADEGTEKAEITVRQVLSHTAGLPRSPLDARPDRWPDWEDCIEAIEDMEPTFPPGERAAYHSLTFGWLVGELVRRVSGEPIEEAAAKRVFEPLGMTETGIGLREDEPDDVATLVGFEAFDRYRDPGEGLGDHRLVAEPFNEESVHRSVVPAANGIGTARDMARFYACLANGGELEGTRILSAETVDALTTLEAETDEDGTLSRPSRFALGVWKGDTPADPFGSLTPPRVFGHAGLGSSVGWADPETNVAFAYVTNGVREGSFEHVTRVRELADAVRLALR</sequence>
<dbReference type="GO" id="GO:0016787">
    <property type="term" value="F:hydrolase activity"/>
    <property type="evidence" value="ECO:0007669"/>
    <property type="project" value="UniProtKB-KW"/>
</dbReference>
<dbReference type="InterPro" id="IPR052907">
    <property type="entry name" value="Beta-lactamase/esterase"/>
</dbReference>
<accession>M0LWH8</accession>
<dbReference type="Pfam" id="PF00144">
    <property type="entry name" value="Beta-lactamase"/>
    <property type="match status" value="1"/>
</dbReference>
<reference evidence="3 6" key="1">
    <citation type="journal article" date="2011" name="J. Bacteriol.">
        <title>Genome sequence of Halobiforma lacisalsi AJ5, an extremely halophilic archaeon which harbors a bop gene.</title>
        <authorList>
            <person name="Jiang X."/>
            <person name="Wang S."/>
            <person name="Cheng H."/>
            <person name="Huo Y."/>
            <person name="Zhang X."/>
            <person name="Zhu X."/>
            <person name="Han X."/>
            <person name="Ni P."/>
            <person name="Wu M."/>
        </authorList>
    </citation>
    <scope>NUCLEOTIDE SEQUENCE [LARGE SCALE GENOMIC DNA]</scope>
    <source>
        <strain evidence="3 6">AJ5</strain>
    </source>
</reference>
<dbReference type="KEGG" id="hlc:CHINAEXTREME08220"/>
<proteinExistence type="predicted"/>
<evidence type="ECO:0000313" key="5">
    <source>
        <dbReference type="Proteomes" id="UP000011555"/>
    </source>
</evidence>
<feature type="region of interest" description="Disordered" evidence="1">
    <location>
        <begin position="44"/>
        <end position="67"/>
    </location>
</feature>
<reference evidence="3" key="3">
    <citation type="submission" date="2017-01" db="EMBL/GenBank/DDBJ databases">
        <authorList>
            <person name="Mah S.A."/>
            <person name="Swanson W.J."/>
            <person name="Moy G.W."/>
            <person name="Vacquier V.D."/>
        </authorList>
    </citation>
    <scope>NUCLEOTIDE SEQUENCE</scope>
    <source>
        <strain evidence="3">AJ5</strain>
    </source>
</reference>
<dbReference type="PANTHER" id="PTHR43319">
    <property type="entry name" value="BETA-LACTAMASE-RELATED"/>
    <property type="match status" value="1"/>
</dbReference>
<keyword evidence="5" id="KW-1185">Reference proteome</keyword>
<dbReference type="PATRIC" id="fig|358396.7.peg.275"/>
<dbReference type="GeneID" id="30921102"/>
<evidence type="ECO:0000259" key="2">
    <source>
        <dbReference type="Pfam" id="PF00144"/>
    </source>
</evidence>
<dbReference type="SUPFAM" id="SSF56601">
    <property type="entry name" value="beta-lactamase/transpeptidase-like"/>
    <property type="match status" value="1"/>
</dbReference>
<gene>
    <name evidence="4" type="ORF">C445_01361</name>
    <name evidence="3" type="ORF">CHINAEXTREME_08220</name>
</gene>
<dbReference type="InterPro" id="IPR012338">
    <property type="entry name" value="Beta-lactam/transpept-like"/>
</dbReference>
<dbReference type="PANTHER" id="PTHR43319:SF3">
    <property type="entry name" value="BETA-LACTAMASE-RELATED DOMAIN-CONTAINING PROTEIN"/>
    <property type="match status" value="1"/>
</dbReference>
<feature type="domain" description="Beta-lactamase-related" evidence="2">
    <location>
        <begin position="17"/>
        <end position="371"/>
    </location>
</feature>
<dbReference type="Gene3D" id="3.40.710.10">
    <property type="entry name" value="DD-peptidase/beta-lactamase superfamily"/>
    <property type="match status" value="1"/>
</dbReference>
<protein>
    <submittedName>
        <fullName evidence="4">Beta-lactamase</fullName>
    </submittedName>
    <submittedName>
        <fullName evidence="3">EstA family serine hydrolase</fullName>
    </submittedName>
</protein>
<dbReference type="Proteomes" id="UP000011555">
    <property type="component" value="Unassembled WGS sequence"/>
</dbReference>
<name>M0LWH8_NATLA</name>
<dbReference type="InterPro" id="IPR001466">
    <property type="entry name" value="Beta-lactam-related"/>
</dbReference>
<evidence type="ECO:0000313" key="4">
    <source>
        <dbReference type="EMBL" id="EMA37493.1"/>
    </source>
</evidence>
<organism evidence="4 5">
    <name type="scientific">Natronobacterium lacisalsi AJ5</name>
    <dbReference type="NCBI Taxonomy" id="358396"/>
    <lineage>
        <taxon>Archaea</taxon>
        <taxon>Methanobacteriati</taxon>
        <taxon>Methanobacteriota</taxon>
        <taxon>Stenosarchaea group</taxon>
        <taxon>Halobacteria</taxon>
        <taxon>Halobacteriales</taxon>
        <taxon>Natrialbaceae</taxon>
        <taxon>Natronobacterium</taxon>
    </lineage>
</organism>
<evidence type="ECO:0000313" key="3">
    <source>
        <dbReference type="EMBL" id="APW97762.1"/>
    </source>
</evidence>
<dbReference type="eggNOG" id="arCOG00771">
    <property type="taxonomic scope" value="Archaea"/>
</dbReference>
<evidence type="ECO:0000256" key="1">
    <source>
        <dbReference type="SAM" id="MobiDB-lite"/>
    </source>
</evidence>
<dbReference type="STRING" id="358396.CHINAEXTREME_08220"/>
<dbReference type="RefSeq" id="WP_007140030.1">
    <property type="nucleotide sequence ID" value="NZ_AOLZ01000012.1"/>
</dbReference>
<evidence type="ECO:0000313" key="6">
    <source>
        <dbReference type="Proteomes" id="UP000186547"/>
    </source>
</evidence>
<keyword evidence="3" id="KW-0378">Hydrolase</keyword>
<dbReference type="EMBL" id="AOLZ01000012">
    <property type="protein sequence ID" value="EMA37493.1"/>
    <property type="molecule type" value="Genomic_DNA"/>
</dbReference>
<dbReference type="Proteomes" id="UP000186547">
    <property type="component" value="Chromosome"/>
</dbReference>
<dbReference type="EMBL" id="CP019285">
    <property type="protein sequence ID" value="APW97762.1"/>
    <property type="molecule type" value="Genomic_DNA"/>
</dbReference>
<reference evidence="4 5" key="2">
    <citation type="journal article" date="2014" name="PLoS Genet.">
        <title>Phylogenetically driven sequencing of extremely halophilic archaea reveals strategies for static and dynamic osmo-response.</title>
        <authorList>
            <person name="Becker E.A."/>
            <person name="Seitzer P.M."/>
            <person name="Tritt A."/>
            <person name="Larsen D."/>
            <person name="Krusor M."/>
            <person name="Yao A.I."/>
            <person name="Wu D."/>
            <person name="Madern D."/>
            <person name="Eisen J.A."/>
            <person name="Darling A.E."/>
            <person name="Facciotti M.T."/>
        </authorList>
    </citation>
    <scope>NUCLEOTIDE SEQUENCE [LARGE SCALE GENOMIC DNA]</scope>
    <source>
        <strain evidence="4 5">AJ5</strain>
    </source>
</reference>
<dbReference type="AlphaFoldDB" id="M0LWH8"/>